<evidence type="ECO:0000259" key="21">
    <source>
        <dbReference type="PROSITE" id="PS51914"/>
    </source>
</evidence>
<keyword evidence="9 20" id="KW-0732">Signal</keyword>
<evidence type="ECO:0000256" key="9">
    <source>
        <dbReference type="ARBA" id="ARBA00022729"/>
    </source>
</evidence>
<keyword evidence="14" id="KW-0496">Mitochondrion</keyword>
<evidence type="ECO:0000256" key="4">
    <source>
        <dbReference type="ARBA" id="ARBA00004614"/>
    </source>
</evidence>
<evidence type="ECO:0000256" key="18">
    <source>
        <dbReference type="SAM" id="MobiDB-lite"/>
    </source>
</evidence>
<dbReference type="GO" id="GO:0034045">
    <property type="term" value="C:phagophore assembly site membrane"/>
    <property type="evidence" value="ECO:0007669"/>
    <property type="project" value="UniProtKB-SubCell"/>
</dbReference>
<evidence type="ECO:0000256" key="3">
    <source>
        <dbReference type="ARBA" id="ARBA00004472"/>
    </source>
</evidence>
<keyword evidence="13" id="KW-0333">Golgi apparatus</keyword>
<dbReference type="Proteomes" id="UP000054007">
    <property type="component" value="Unassembled WGS sequence"/>
</dbReference>
<dbReference type="GO" id="GO:0015031">
    <property type="term" value="P:protein transport"/>
    <property type="evidence" value="ECO:0007669"/>
    <property type="project" value="UniProtKB-KW"/>
</dbReference>
<comment type="similarity">
    <text evidence="5">Belongs to the ATG27 family.</text>
</comment>
<keyword evidence="8 19" id="KW-0812">Transmembrane</keyword>
<keyword evidence="11 19" id="KW-1133">Transmembrane helix</keyword>
<dbReference type="Gene3D" id="2.70.130.10">
    <property type="entry name" value="Mannose-6-phosphate receptor binding domain"/>
    <property type="match status" value="1"/>
</dbReference>
<sequence>MILRCVWPNSLLFLVCVFFSSTPLVLAADNVFNCLITTDSLKFDLTSLGGEHTVQRERETPPSKMVDKVRFDLCGDLKSLSDVSKQDQCPEGTRACLSTTNVKENEKDRIVAVIPIATSSSLQPAYSALSSPKGLELTLNGPKYVDDSAQSLSLTLLCATDASDPTFASYNGSKLSLEWKTPAACGKGNDTDGGGSGGKEEDNPPRERSVGSGIGWFFLVLVLAFVAYFGIGAYYNYSTYGASGKDLIPHRDFWQEVPYMVKDVVSHLCSSVRARRSTRGGYISV</sequence>
<dbReference type="Pfam" id="PF09451">
    <property type="entry name" value="ATG27"/>
    <property type="match status" value="1"/>
</dbReference>
<keyword evidence="12" id="KW-0072">Autophagy</keyword>
<dbReference type="InterPro" id="IPR009011">
    <property type="entry name" value="Man6P_isomerase_rcpt-bd_dom_sf"/>
</dbReference>
<name>A0A0D7BSA8_9AGAR</name>
<dbReference type="InterPro" id="IPR044865">
    <property type="entry name" value="MRH_dom"/>
</dbReference>
<dbReference type="GO" id="GO:0000139">
    <property type="term" value="C:Golgi membrane"/>
    <property type="evidence" value="ECO:0007669"/>
    <property type="project" value="UniProtKB-SubCell"/>
</dbReference>
<proteinExistence type="inferred from homology"/>
<evidence type="ECO:0000256" key="19">
    <source>
        <dbReference type="SAM" id="Phobius"/>
    </source>
</evidence>
<feature type="signal peptide" evidence="20">
    <location>
        <begin position="1"/>
        <end position="27"/>
    </location>
</feature>
<dbReference type="EMBL" id="KN880438">
    <property type="protein sequence ID" value="KIY73059.1"/>
    <property type="molecule type" value="Genomic_DNA"/>
</dbReference>
<evidence type="ECO:0000256" key="8">
    <source>
        <dbReference type="ARBA" id="ARBA00022692"/>
    </source>
</evidence>
<dbReference type="AlphaFoldDB" id="A0A0D7BSA8"/>
<dbReference type="PANTHER" id="PTHR15071">
    <property type="entry name" value="MANNOSE-6-PHOSPHATE RECEPTOR FAMILY MEMBER"/>
    <property type="match status" value="1"/>
</dbReference>
<gene>
    <name evidence="22" type="ORF">CYLTODRAFT_387493</name>
</gene>
<dbReference type="GO" id="GO:0031966">
    <property type="term" value="C:mitochondrial membrane"/>
    <property type="evidence" value="ECO:0007669"/>
    <property type="project" value="UniProtKB-SubCell"/>
</dbReference>
<evidence type="ECO:0000313" key="22">
    <source>
        <dbReference type="EMBL" id="KIY73059.1"/>
    </source>
</evidence>
<reference evidence="22 23" key="1">
    <citation type="journal article" date="2015" name="Fungal Genet. Biol.">
        <title>Evolution of novel wood decay mechanisms in Agaricales revealed by the genome sequences of Fistulina hepatica and Cylindrobasidium torrendii.</title>
        <authorList>
            <person name="Floudas D."/>
            <person name="Held B.W."/>
            <person name="Riley R."/>
            <person name="Nagy L.G."/>
            <person name="Koehler G."/>
            <person name="Ransdell A.S."/>
            <person name="Younus H."/>
            <person name="Chow J."/>
            <person name="Chiniquy J."/>
            <person name="Lipzen A."/>
            <person name="Tritt A."/>
            <person name="Sun H."/>
            <person name="Haridas S."/>
            <person name="LaButti K."/>
            <person name="Ohm R.A."/>
            <person name="Kues U."/>
            <person name="Blanchette R.A."/>
            <person name="Grigoriev I.V."/>
            <person name="Minto R.E."/>
            <person name="Hibbett D.S."/>
        </authorList>
    </citation>
    <scope>NUCLEOTIDE SEQUENCE [LARGE SCALE GENOMIC DNA]</scope>
    <source>
        <strain evidence="22 23">FP15055 ss-10</strain>
    </source>
</reference>
<evidence type="ECO:0000256" key="10">
    <source>
        <dbReference type="ARBA" id="ARBA00022927"/>
    </source>
</evidence>
<dbReference type="PANTHER" id="PTHR15071:SF13">
    <property type="entry name" value="AUTOPHAGY-RELATED PROTEIN 27"/>
    <property type="match status" value="1"/>
</dbReference>
<keyword evidence="7" id="KW-0813">Transport</keyword>
<keyword evidence="17" id="KW-0968">Cytoplasmic vesicle</keyword>
<keyword evidence="10" id="KW-0653">Protein transport</keyword>
<evidence type="ECO:0000256" key="6">
    <source>
        <dbReference type="ARBA" id="ARBA00013776"/>
    </source>
</evidence>
<feature type="region of interest" description="Disordered" evidence="18">
    <location>
        <begin position="183"/>
        <end position="207"/>
    </location>
</feature>
<evidence type="ECO:0000256" key="13">
    <source>
        <dbReference type="ARBA" id="ARBA00023034"/>
    </source>
</evidence>
<dbReference type="STRING" id="1314674.A0A0D7BSA8"/>
<feature type="domain" description="MRH" evidence="21">
    <location>
        <begin position="32"/>
        <end position="187"/>
    </location>
</feature>
<dbReference type="GO" id="GO:0006914">
    <property type="term" value="P:autophagy"/>
    <property type="evidence" value="ECO:0007669"/>
    <property type="project" value="UniProtKB-KW"/>
</dbReference>
<dbReference type="PROSITE" id="PS51914">
    <property type="entry name" value="MRH"/>
    <property type="match status" value="1"/>
</dbReference>
<evidence type="ECO:0000256" key="2">
    <source>
        <dbReference type="ARBA" id="ARBA00004358"/>
    </source>
</evidence>
<evidence type="ECO:0000256" key="16">
    <source>
        <dbReference type="ARBA" id="ARBA00023157"/>
    </source>
</evidence>
<dbReference type="InterPro" id="IPR018939">
    <property type="entry name" value="Autophagy-rel_prot_27"/>
</dbReference>
<dbReference type="OrthoDB" id="29460at2759"/>
<accession>A0A0D7BSA8</accession>
<evidence type="ECO:0000256" key="12">
    <source>
        <dbReference type="ARBA" id="ARBA00023006"/>
    </source>
</evidence>
<evidence type="ECO:0000256" key="1">
    <source>
        <dbReference type="ARBA" id="ARBA00004304"/>
    </source>
</evidence>
<comment type="subcellular location">
    <subcellularLocation>
        <location evidence="2">Cytoplasmic vesicle membrane</location>
        <topology evidence="2">Single-pass type I membrane protein</topology>
    </subcellularLocation>
    <subcellularLocation>
        <location evidence="4">Golgi apparatus membrane</location>
        <topology evidence="4">Single-pass type I membrane protein</topology>
    </subcellularLocation>
    <subcellularLocation>
        <location evidence="1">Mitochondrion membrane</location>
        <topology evidence="1">Single-pass membrane protein</topology>
    </subcellularLocation>
    <subcellularLocation>
        <location evidence="3">Preautophagosomal structure membrane</location>
        <topology evidence="3">Single-pass type I membrane protein</topology>
    </subcellularLocation>
</comment>
<dbReference type="GO" id="GO:0030659">
    <property type="term" value="C:cytoplasmic vesicle membrane"/>
    <property type="evidence" value="ECO:0007669"/>
    <property type="project" value="UniProtKB-SubCell"/>
</dbReference>
<evidence type="ECO:0000256" key="5">
    <source>
        <dbReference type="ARBA" id="ARBA00005363"/>
    </source>
</evidence>
<evidence type="ECO:0000256" key="11">
    <source>
        <dbReference type="ARBA" id="ARBA00022989"/>
    </source>
</evidence>
<feature type="compositionally biased region" description="Basic and acidic residues" evidence="18">
    <location>
        <begin position="198"/>
        <end position="207"/>
    </location>
</feature>
<evidence type="ECO:0000256" key="20">
    <source>
        <dbReference type="SAM" id="SignalP"/>
    </source>
</evidence>
<feature type="chain" id="PRO_5002317262" description="Autophagy-related protein 27" evidence="20">
    <location>
        <begin position="28"/>
        <end position="285"/>
    </location>
</feature>
<dbReference type="SUPFAM" id="SSF50911">
    <property type="entry name" value="Mannose 6-phosphate receptor domain"/>
    <property type="match status" value="1"/>
</dbReference>
<keyword evidence="23" id="KW-1185">Reference proteome</keyword>
<organism evidence="22 23">
    <name type="scientific">Cylindrobasidium torrendii FP15055 ss-10</name>
    <dbReference type="NCBI Taxonomy" id="1314674"/>
    <lineage>
        <taxon>Eukaryota</taxon>
        <taxon>Fungi</taxon>
        <taxon>Dikarya</taxon>
        <taxon>Basidiomycota</taxon>
        <taxon>Agaricomycotina</taxon>
        <taxon>Agaricomycetes</taxon>
        <taxon>Agaricomycetidae</taxon>
        <taxon>Agaricales</taxon>
        <taxon>Marasmiineae</taxon>
        <taxon>Physalacriaceae</taxon>
        <taxon>Cylindrobasidium</taxon>
    </lineage>
</organism>
<evidence type="ECO:0000256" key="7">
    <source>
        <dbReference type="ARBA" id="ARBA00022448"/>
    </source>
</evidence>
<evidence type="ECO:0000313" key="23">
    <source>
        <dbReference type="Proteomes" id="UP000054007"/>
    </source>
</evidence>
<protein>
    <recommendedName>
        <fullName evidence="6">Autophagy-related protein 27</fullName>
    </recommendedName>
</protein>
<evidence type="ECO:0000256" key="17">
    <source>
        <dbReference type="ARBA" id="ARBA00023329"/>
    </source>
</evidence>
<feature type="transmembrane region" description="Helical" evidence="19">
    <location>
        <begin position="214"/>
        <end position="235"/>
    </location>
</feature>
<evidence type="ECO:0000256" key="15">
    <source>
        <dbReference type="ARBA" id="ARBA00023136"/>
    </source>
</evidence>
<evidence type="ECO:0000256" key="14">
    <source>
        <dbReference type="ARBA" id="ARBA00023128"/>
    </source>
</evidence>
<keyword evidence="16" id="KW-1015">Disulfide bond</keyword>
<keyword evidence="15 19" id="KW-0472">Membrane</keyword>